<accession>A0A9Q5N855</accession>
<keyword evidence="1" id="KW-0560">Oxidoreductase</keyword>
<dbReference type="Proteomes" id="UP000757232">
    <property type="component" value="Unassembled WGS sequence"/>
</dbReference>
<dbReference type="Gene3D" id="3.20.20.100">
    <property type="entry name" value="NADP-dependent oxidoreductase domain"/>
    <property type="match status" value="1"/>
</dbReference>
<keyword evidence="4" id="KW-1185">Reference proteome</keyword>
<dbReference type="GO" id="GO:0005737">
    <property type="term" value="C:cytoplasm"/>
    <property type="evidence" value="ECO:0007669"/>
    <property type="project" value="TreeGrafter"/>
</dbReference>
<dbReference type="SUPFAM" id="SSF51430">
    <property type="entry name" value="NAD(P)-linked oxidoreductase"/>
    <property type="match status" value="1"/>
</dbReference>
<dbReference type="PANTHER" id="PTHR43625:SF78">
    <property type="entry name" value="PYRIDOXAL REDUCTASE-RELATED"/>
    <property type="match status" value="1"/>
</dbReference>
<dbReference type="OrthoDB" id="37537at2759"/>
<evidence type="ECO:0000256" key="1">
    <source>
        <dbReference type="ARBA" id="ARBA00023002"/>
    </source>
</evidence>
<name>A0A9Q5N855_SANBA</name>
<feature type="domain" description="NADP-dependent oxidoreductase" evidence="2">
    <location>
        <begin position="19"/>
        <end position="319"/>
    </location>
</feature>
<dbReference type="CDD" id="cd19077">
    <property type="entry name" value="AKR_AKR8A1-2"/>
    <property type="match status" value="1"/>
</dbReference>
<proteinExistence type="predicted"/>
<sequence length="341" mass="37250">MKATTKLGFGDKTVTAGKVGHGLMMMTWIPTPISDEEAFEAIKTSLDSVPPGTKMILNSGEFYGMNPREANLELLARFFEKYPSYADKAFLSVKGGTKADSLEPDSSPNNLKRSVDCVLAKLRGTKKLDLFECARVDRKYPIEETIKVLSGFVAEGKFDYIGMSECKATTVRRANAIHPIAAVEIEVSPWSYDDPVKEVLATCEELGIIVCAYAPLGRGFLSGKYKSANDLEDGDFRKHLARFQEENFKHNMAIVESIQGIAAKKGVTPAQLCLAWVCALGPHVVPIPGSSKKQRTEENCAAADVSVSQADIEVVKKVLEEHPVRGGRYGPGGDEAYHLWG</sequence>
<dbReference type="EMBL" id="LNZH02000193">
    <property type="protein sequence ID" value="OCB87273.1"/>
    <property type="molecule type" value="Genomic_DNA"/>
</dbReference>
<dbReference type="PANTHER" id="PTHR43625">
    <property type="entry name" value="AFLATOXIN B1 ALDEHYDE REDUCTASE"/>
    <property type="match status" value="1"/>
</dbReference>
<dbReference type="Pfam" id="PF00248">
    <property type="entry name" value="Aldo_ket_red"/>
    <property type="match status" value="1"/>
</dbReference>
<dbReference type="InterPro" id="IPR036812">
    <property type="entry name" value="NAD(P)_OxRdtase_dom_sf"/>
</dbReference>
<evidence type="ECO:0000259" key="2">
    <source>
        <dbReference type="Pfam" id="PF00248"/>
    </source>
</evidence>
<dbReference type="AlphaFoldDB" id="A0A9Q5N855"/>
<organism evidence="3 4">
    <name type="scientific">Sanghuangporus baumii</name>
    <name type="common">Phellinus baumii</name>
    <dbReference type="NCBI Taxonomy" id="108892"/>
    <lineage>
        <taxon>Eukaryota</taxon>
        <taxon>Fungi</taxon>
        <taxon>Dikarya</taxon>
        <taxon>Basidiomycota</taxon>
        <taxon>Agaricomycotina</taxon>
        <taxon>Agaricomycetes</taxon>
        <taxon>Hymenochaetales</taxon>
        <taxon>Hymenochaetaceae</taxon>
        <taxon>Sanghuangporus</taxon>
    </lineage>
</organism>
<dbReference type="GO" id="GO:0016491">
    <property type="term" value="F:oxidoreductase activity"/>
    <property type="evidence" value="ECO:0007669"/>
    <property type="project" value="UniProtKB-KW"/>
</dbReference>
<protein>
    <submittedName>
        <fullName evidence="3">Aldo/keto reductase</fullName>
    </submittedName>
</protein>
<evidence type="ECO:0000313" key="4">
    <source>
        <dbReference type="Proteomes" id="UP000757232"/>
    </source>
</evidence>
<dbReference type="InterPro" id="IPR050791">
    <property type="entry name" value="Aldo-Keto_reductase"/>
</dbReference>
<comment type="caution">
    <text evidence="3">The sequence shown here is derived from an EMBL/GenBank/DDBJ whole genome shotgun (WGS) entry which is preliminary data.</text>
</comment>
<evidence type="ECO:0000313" key="3">
    <source>
        <dbReference type="EMBL" id="OCB87273.1"/>
    </source>
</evidence>
<reference evidence="3" key="1">
    <citation type="submission" date="2016-06" db="EMBL/GenBank/DDBJ databases">
        <title>Draft Genome sequence of the fungus Inonotus baumii.</title>
        <authorList>
            <person name="Zhu H."/>
            <person name="Lin W."/>
        </authorList>
    </citation>
    <scope>NUCLEOTIDE SEQUENCE</scope>
    <source>
        <strain evidence="3">821</strain>
    </source>
</reference>
<dbReference type="InterPro" id="IPR023210">
    <property type="entry name" value="NADP_OxRdtase_dom"/>
</dbReference>
<gene>
    <name evidence="3" type="ORF">A7U60_g5600</name>
</gene>